<evidence type="ECO:0000313" key="1">
    <source>
        <dbReference type="EMBL" id="BCU55996.1"/>
    </source>
</evidence>
<reference evidence="1" key="1">
    <citation type="submission" date="2021-04" db="EMBL/GenBank/DDBJ databases">
        <title>Difference and commonality of drug resistance evolution in various bacteria. and drug sensitivity profiles.</title>
        <authorList>
            <person name="Maeda T."/>
            <person name="Shibai A."/>
            <person name="Kawada K."/>
            <person name="Kotani H."/>
            <person name="Tarusawa Y."/>
            <person name="Tanabe K."/>
            <person name="Furusawa C."/>
        </authorList>
    </citation>
    <scope>NUCLEOTIDE SEQUENCE</scope>
    <source>
        <strain evidence="1">JCM 8580</strain>
    </source>
</reference>
<gene>
    <name evidence="1" type="ORF">ENKO_25900</name>
</gene>
<organism evidence="1 2">
    <name type="scientific">Enterobacter kobei</name>
    <dbReference type="NCBI Taxonomy" id="208224"/>
    <lineage>
        <taxon>Bacteria</taxon>
        <taxon>Pseudomonadati</taxon>
        <taxon>Pseudomonadota</taxon>
        <taxon>Gammaproteobacteria</taxon>
        <taxon>Enterobacterales</taxon>
        <taxon>Enterobacteriaceae</taxon>
        <taxon>Enterobacter</taxon>
        <taxon>Enterobacter cloacae complex</taxon>
    </lineage>
</organism>
<dbReference type="Proteomes" id="UP000682928">
    <property type="component" value="Chromosome"/>
</dbReference>
<proteinExistence type="predicted"/>
<name>A0AA86M562_9ENTR</name>
<evidence type="ECO:0000313" key="2">
    <source>
        <dbReference type="Proteomes" id="UP000682928"/>
    </source>
</evidence>
<sequence>MSPAPGALRSQTRKQEECEKIYLLNARIAGWISCRLNVNASEDKPNFFQKNISNNKTLR</sequence>
<dbReference type="AlphaFoldDB" id="A0AA86M562"/>
<dbReference type="EMBL" id="AP024590">
    <property type="protein sequence ID" value="BCU55996.1"/>
    <property type="molecule type" value="Genomic_DNA"/>
</dbReference>
<accession>A0AA86M562</accession>
<protein>
    <submittedName>
        <fullName evidence="1">Uncharacterized protein</fullName>
    </submittedName>
</protein>